<reference evidence="3" key="1">
    <citation type="submission" date="2021-01" db="EMBL/GenBank/DDBJ databases">
        <title>Whole genome shotgun sequence of Acrocarpospora phusangensis NBRC 108782.</title>
        <authorList>
            <person name="Komaki H."/>
            <person name="Tamura T."/>
        </authorList>
    </citation>
    <scope>NUCLEOTIDE SEQUENCE</scope>
    <source>
        <strain evidence="3">NBRC 108782</strain>
    </source>
</reference>
<accession>A0A919UNE7</accession>
<organism evidence="3 4">
    <name type="scientific">Acrocarpospora phusangensis</name>
    <dbReference type="NCBI Taxonomy" id="1070424"/>
    <lineage>
        <taxon>Bacteria</taxon>
        <taxon>Bacillati</taxon>
        <taxon>Actinomycetota</taxon>
        <taxon>Actinomycetes</taxon>
        <taxon>Streptosporangiales</taxon>
        <taxon>Streptosporangiaceae</taxon>
        <taxon>Acrocarpospora</taxon>
    </lineage>
</organism>
<keyword evidence="2" id="KW-0812">Transmembrane</keyword>
<name>A0A919UNE7_9ACTN</name>
<keyword evidence="2" id="KW-1133">Transmembrane helix</keyword>
<dbReference type="Proteomes" id="UP000640052">
    <property type="component" value="Unassembled WGS sequence"/>
</dbReference>
<dbReference type="RefSeq" id="WP_204041174.1">
    <property type="nucleotide sequence ID" value="NZ_BOOA01000018.1"/>
</dbReference>
<keyword evidence="4" id="KW-1185">Reference proteome</keyword>
<gene>
    <name evidence="3" type="ORF">Aph01nite_27170</name>
</gene>
<sequence>MRLSLGPGPLIFAGLVVVLVTILVITGNGDGVTEVVGAATTILAIFIGRGGNGPHDSHHCPSTAPAQPHPPVHQPDPDRTRPATHQTDRDRTRPATHQPDPTEDEHLRIVL</sequence>
<keyword evidence="2" id="KW-0472">Membrane</keyword>
<proteinExistence type="predicted"/>
<feature type="compositionally biased region" description="Basic and acidic residues" evidence="1">
    <location>
        <begin position="75"/>
        <end position="93"/>
    </location>
</feature>
<evidence type="ECO:0000256" key="1">
    <source>
        <dbReference type="SAM" id="MobiDB-lite"/>
    </source>
</evidence>
<evidence type="ECO:0000313" key="4">
    <source>
        <dbReference type="Proteomes" id="UP000640052"/>
    </source>
</evidence>
<evidence type="ECO:0000256" key="2">
    <source>
        <dbReference type="SAM" id="Phobius"/>
    </source>
</evidence>
<evidence type="ECO:0000313" key="3">
    <source>
        <dbReference type="EMBL" id="GIH24407.1"/>
    </source>
</evidence>
<dbReference type="EMBL" id="BOOA01000018">
    <property type="protein sequence ID" value="GIH24407.1"/>
    <property type="molecule type" value="Genomic_DNA"/>
</dbReference>
<comment type="caution">
    <text evidence="3">The sequence shown here is derived from an EMBL/GenBank/DDBJ whole genome shotgun (WGS) entry which is preliminary data.</text>
</comment>
<feature type="region of interest" description="Disordered" evidence="1">
    <location>
        <begin position="48"/>
        <end position="111"/>
    </location>
</feature>
<protein>
    <submittedName>
        <fullName evidence="3">Uncharacterized protein</fullName>
    </submittedName>
</protein>
<dbReference type="AlphaFoldDB" id="A0A919UNE7"/>
<feature type="transmembrane region" description="Helical" evidence="2">
    <location>
        <begin position="7"/>
        <end position="25"/>
    </location>
</feature>